<accession>A0A2I0L0L6</accession>
<comment type="caution">
    <text evidence="1">The sequence shown here is derived from an EMBL/GenBank/DDBJ whole genome shotgun (WGS) entry which is preliminary data.</text>
</comment>
<evidence type="ECO:0000313" key="2">
    <source>
        <dbReference type="Proteomes" id="UP000233551"/>
    </source>
</evidence>
<dbReference type="AlphaFoldDB" id="A0A2I0L0L6"/>
<name>A0A2I0L0L6_PUNGR</name>
<dbReference type="EMBL" id="PGOL01000265">
    <property type="protein sequence ID" value="PKI73656.1"/>
    <property type="molecule type" value="Genomic_DNA"/>
</dbReference>
<reference evidence="1 2" key="1">
    <citation type="submission" date="2017-11" db="EMBL/GenBank/DDBJ databases">
        <title>De-novo sequencing of pomegranate (Punica granatum L.) genome.</title>
        <authorList>
            <person name="Akparov Z."/>
            <person name="Amiraslanov A."/>
            <person name="Hajiyeva S."/>
            <person name="Abbasov M."/>
            <person name="Kaur K."/>
            <person name="Hamwieh A."/>
            <person name="Solovyev V."/>
            <person name="Salamov A."/>
            <person name="Braich B."/>
            <person name="Kosarev P."/>
            <person name="Mahmoud A."/>
            <person name="Hajiyev E."/>
            <person name="Babayeva S."/>
            <person name="Izzatullayeva V."/>
            <person name="Mammadov A."/>
            <person name="Mammadov A."/>
            <person name="Sharifova S."/>
            <person name="Ojaghi J."/>
            <person name="Eynullazada K."/>
            <person name="Bayramov B."/>
            <person name="Abdulazimova A."/>
            <person name="Shahmuradov I."/>
        </authorList>
    </citation>
    <scope>NUCLEOTIDE SEQUENCE [LARGE SCALE GENOMIC DNA]</scope>
    <source>
        <strain evidence="2">cv. AG2017</strain>
        <tissue evidence="1">Leaf</tissue>
    </source>
</reference>
<keyword evidence="2" id="KW-1185">Reference proteome</keyword>
<dbReference type="Proteomes" id="UP000233551">
    <property type="component" value="Unassembled WGS sequence"/>
</dbReference>
<organism evidence="1 2">
    <name type="scientific">Punica granatum</name>
    <name type="common">Pomegranate</name>
    <dbReference type="NCBI Taxonomy" id="22663"/>
    <lineage>
        <taxon>Eukaryota</taxon>
        <taxon>Viridiplantae</taxon>
        <taxon>Streptophyta</taxon>
        <taxon>Embryophyta</taxon>
        <taxon>Tracheophyta</taxon>
        <taxon>Spermatophyta</taxon>
        <taxon>Magnoliopsida</taxon>
        <taxon>eudicotyledons</taxon>
        <taxon>Gunneridae</taxon>
        <taxon>Pentapetalae</taxon>
        <taxon>rosids</taxon>
        <taxon>malvids</taxon>
        <taxon>Myrtales</taxon>
        <taxon>Lythraceae</taxon>
        <taxon>Punica</taxon>
    </lineage>
</organism>
<sequence>MGGHRFRFHELACPRLRASIHLLQVTEWQQAERRGGSARWVFGSTGSIGFVGGVSGHWGRKPWDSAAADYPPATPPAPFFVFNRSVRESCPVVLLLARLPVVLLLARLVYAALAYCADCRPCCFAGPSPMNLPADFFCFHCCDGPFEFCPDFPCYSQVEGYISAKKKKSRDSRAAANKYSSNVPCDHSGHKGACRNQNPFPHSFA</sequence>
<gene>
    <name evidence="1" type="ORF">CRG98_005897</name>
</gene>
<protein>
    <submittedName>
        <fullName evidence="1">Uncharacterized protein</fullName>
    </submittedName>
</protein>
<evidence type="ECO:0000313" key="1">
    <source>
        <dbReference type="EMBL" id="PKI73656.1"/>
    </source>
</evidence>
<proteinExistence type="predicted"/>